<feature type="transmembrane region" description="Helical" evidence="7">
    <location>
        <begin position="21"/>
        <end position="43"/>
    </location>
</feature>
<sequence length="481" mass="54313">MAQTETYSQIKQKSIVSTVSLFIQSGYSAFLGLVANLVVTIILSPKIFGIYITTLSIISVLNYFSDIGLAASLVQKKEVTKDDIKTTFTIQQILIISIIGIGFILTNFIKTFYKLPTEGITLYWALLIAFFISSLKTIPSIFLERKIQFQKIVFVQMIENTIFYLTVILFAFLKFGLLSFAIAVLLRAFVGLVVIYSISFWIPKIGISSKSLKKLLSFGLPFQASSFLALFKDDLIILFLGKILGFEALGYIGWAKKWAEAPIRIIMDNISRVLFPVFARIQNNKEKVAHLVEKIIQYQTSLLTPIILGMALIMDKVVFIIPKYGKWAPAIPLFYLFCISAFFSSYSSPFINLFNALGYAKIPFIFMTIWTISTWILTPLLTKLFGIYGFPITIVIMSVSSIFVMLKAKQIVKFDLIGSVYKPILSTIIMGISVSIILLFVQNPYLAIILSFIFGSTIYFFSMKNIFNINLITELKTLIKK</sequence>
<accession>A0A2M7QK43</accession>
<gene>
    <name evidence="8" type="ORF">COY87_01560</name>
</gene>
<comment type="subcellular location">
    <subcellularLocation>
        <location evidence="1">Cell membrane</location>
        <topology evidence="1">Multi-pass membrane protein</topology>
    </subcellularLocation>
</comment>
<evidence type="ECO:0000313" key="9">
    <source>
        <dbReference type="Proteomes" id="UP000229401"/>
    </source>
</evidence>
<organism evidence="8 9">
    <name type="scientific">Candidatus Roizmanbacteria bacterium CG_4_10_14_0_8_um_filter_33_9</name>
    <dbReference type="NCBI Taxonomy" id="1974826"/>
    <lineage>
        <taxon>Bacteria</taxon>
        <taxon>Candidatus Roizmaniibacteriota</taxon>
    </lineage>
</organism>
<evidence type="ECO:0000313" key="8">
    <source>
        <dbReference type="EMBL" id="PIY72316.1"/>
    </source>
</evidence>
<comment type="caution">
    <text evidence="8">The sequence shown here is derived from an EMBL/GenBank/DDBJ whole genome shotgun (WGS) entry which is preliminary data.</text>
</comment>
<evidence type="ECO:0000256" key="6">
    <source>
        <dbReference type="ARBA" id="ARBA00023136"/>
    </source>
</evidence>
<feature type="transmembrane region" description="Helical" evidence="7">
    <location>
        <begin position="327"/>
        <end position="346"/>
    </location>
</feature>
<evidence type="ECO:0000256" key="3">
    <source>
        <dbReference type="ARBA" id="ARBA00022475"/>
    </source>
</evidence>
<comment type="similarity">
    <text evidence="2">Belongs to the polysaccharide synthase family.</text>
</comment>
<dbReference type="InterPro" id="IPR050833">
    <property type="entry name" value="Poly_Biosynth_Transport"/>
</dbReference>
<evidence type="ECO:0000256" key="2">
    <source>
        <dbReference type="ARBA" id="ARBA00007430"/>
    </source>
</evidence>
<feature type="transmembrane region" description="Helical" evidence="7">
    <location>
        <begin position="420"/>
        <end position="439"/>
    </location>
</feature>
<evidence type="ECO:0000256" key="5">
    <source>
        <dbReference type="ARBA" id="ARBA00022989"/>
    </source>
</evidence>
<feature type="transmembrane region" description="Helical" evidence="7">
    <location>
        <begin position="237"/>
        <end position="254"/>
    </location>
</feature>
<feature type="transmembrane region" description="Helical" evidence="7">
    <location>
        <begin position="445"/>
        <end position="462"/>
    </location>
</feature>
<proteinExistence type="inferred from homology"/>
<feature type="transmembrane region" description="Helical" evidence="7">
    <location>
        <begin position="121"/>
        <end position="143"/>
    </location>
</feature>
<dbReference type="GO" id="GO:0005886">
    <property type="term" value="C:plasma membrane"/>
    <property type="evidence" value="ECO:0007669"/>
    <property type="project" value="UniProtKB-SubCell"/>
</dbReference>
<dbReference type="EMBL" id="PFLI01000057">
    <property type="protein sequence ID" value="PIY72316.1"/>
    <property type="molecule type" value="Genomic_DNA"/>
</dbReference>
<dbReference type="Pfam" id="PF13440">
    <property type="entry name" value="Polysacc_synt_3"/>
    <property type="match status" value="1"/>
</dbReference>
<dbReference type="AlphaFoldDB" id="A0A2M7QK43"/>
<evidence type="ECO:0000256" key="7">
    <source>
        <dbReference type="SAM" id="Phobius"/>
    </source>
</evidence>
<keyword evidence="3" id="KW-1003">Cell membrane</keyword>
<feature type="transmembrane region" description="Helical" evidence="7">
    <location>
        <begin position="358"/>
        <end position="378"/>
    </location>
</feature>
<evidence type="ECO:0000256" key="1">
    <source>
        <dbReference type="ARBA" id="ARBA00004651"/>
    </source>
</evidence>
<dbReference type="Proteomes" id="UP000229401">
    <property type="component" value="Unassembled WGS sequence"/>
</dbReference>
<feature type="transmembrane region" description="Helical" evidence="7">
    <location>
        <begin position="86"/>
        <end position="109"/>
    </location>
</feature>
<reference evidence="9" key="1">
    <citation type="submission" date="2017-09" db="EMBL/GenBank/DDBJ databases">
        <title>Depth-based differentiation of microbial function through sediment-hosted aquifers and enrichment of novel symbionts in the deep terrestrial subsurface.</title>
        <authorList>
            <person name="Probst A.J."/>
            <person name="Ladd B."/>
            <person name="Jarett J.K."/>
            <person name="Geller-Mcgrath D.E."/>
            <person name="Sieber C.M.K."/>
            <person name="Emerson J.B."/>
            <person name="Anantharaman K."/>
            <person name="Thomas B.C."/>
            <person name="Malmstrom R."/>
            <person name="Stieglmeier M."/>
            <person name="Klingl A."/>
            <person name="Woyke T."/>
            <person name="Ryan C.M."/>
            <person name="Banfield J.F."/>
        </authorList>
    </citation>
    <scope>NUCLEOTIDE SEQUENCE [LARGE SCALE GENOMIC DNA]</scope>
</reference>
<feature type="transmembrane region" description="Helical" evidence="7">
    <location>
        <begin position="49"/>
        <end position="74"/>
    </location>
</feature>
<protein>
    <submittedName>
        <fullName evidence="8">Uncharacterized protein</fullName>
    </submittedName>
</protein>
<keyword evidence="4 7" id="KW-0812">Transmembrane</keyword>
<name>A0A2M7QK43_9BACT</name>
<feature type="transmembrane region" description="Helical" evidence="7">
    <location>
        <begin position="302"/>
        <end position="321"/>
    </location>
</feature>
<evidence type="ECO:0000256" key="4">
    <source>
        <dbReference type="ARBA" id="ARBA00022692"/>
    </source>
</evidence>
<keyword evidence="5 7" id="KW-1133">Transmembrane helix</keyword>
<dbReference type="PANTHER" id="PTHR30250:SF10">
    <property type="entry name" value="LIPOPOLYSACCHARIDE BIOSYNTHESIS PROTEIN WZXC"/>
    <property type="match status" value="1"/>
</dbReference>
<dbReference type="PANTHER" id="PTHR30250">
    <property type="entry name" value="PST FAMILY PREDICTED COLANIC ACID TRANSPORTER"/>
    <property type="match status" value="1"/>
</dbReference>
<feature type="transmembrane region" description="Helical" evidence="7">
    <location>
        <begin position="384"/>
        <end position="408"/>
    </location>
</feature>
<keyword evidence="6 7" id="KW-0472">Membrane</keyword>